<keyword evidence="4 6" id="KW-0472">Membrane</keyword>
<dbReference type="Proteomes" id="UP000694871">
    <property type="component" value="Unplaced"/>
</dbReference>
<evidence type="ECO:0000256" key="1">
    <source>
        <dbReference type="ARBA" id="ARBA00004141"/>
    </source>
</evidence>
<feature type="compositionally biased region" description="Low complexity" evidence="5">
    <location>
        <begin position="439"/>
        <end position="456"/>
    </location>
</feature>
<feature type="domain" description="RETREG1-3/ARL6IP-like N-terminal reticulon-homology" evidence="7">
    <location>
        <begin position="1"/>
        <end position="153"/>
    </location>
</feature>
<dbReference type="PANTHER" id="PTHR20952">
    <property type="entry name" value="ADP-RIBOSYLATION-LIKE FACTOR 6-INTERACTING PROTEIN"/>
    <property type="match status" value="1"/>
</dbReference>
<dbReference type="RefSeq" id="XP_015272037.1">
    <property type="nucleotide sequence ID" value="XM_015416551.1"/>
</dbReference>
<evidence type="ECO:0000256" key="2">
    <source>
        <dbReference type="ARBA" id="ARBA00022692"/>
    </source>
</evidence>
<accession>A0ABM1KEA0</accession>
<keyword evidence="8" id="KW-1185">Reference proteome</keyword>
<reference evidence="9" key="1">
    <citation type="submission" date="2025-08" db="UniProtKB">
        <authorList>
            <consortium name="RefSeq"/>
        </authorList>
    </citation>
    <scope>IDENTIFICATION</scope>
</reference>
<feature type="region of interest" description="Disordered" evidence="5">
    <location>
        <begin position="239"/>
        <end position="259"/>
    </location>
</feature>
<sequence length="465" mass="50919">LFSSTSLRPLFLLSVALIGFLLLERWKPHFLLDFSAQPLEEPGRGSYSEIAGAQPHLLSVPELCHCLAESWITFRLYLQELLQYKRQNPAKFCAWVCSGCLILAMVGHYVPGIMISYIVLLSILSWPLVVYHELIQRMYTRLEPILMKLDYSMKVETLHLKHEKKKRQGKHEPEAGSEPMAETESESEAELSGYSPVVDVKKTALALAITDSELSDEEASILESGGFTVSRATTPQLTDVSEDLDQQSLPSEPEESFSKDLAEFPSVEEFHSRDLQPPSEEDSFAVPAQAADQLDSAEEEVAAVGSSDTSILCLASPLHFVNTHFNGNRQAMVGGATEPQTVSAQGLGLHIDSLSQEIVTTAISTVVQNTLSALLRSSEDSEGPSLSEFLPTEPEERLSFQAQLSESEEVGGAASLPEEEEEADDFELLDQRELEQMDAELGLAGEAGAPGQSFSPPEEESLSSS</sequence>
<evidence type="ECO:0000259" key="7">
    <source>
        <dbReference type="Pfam" id="PF24456"/>
    </source>
</evidence>
<evidence type="ECO:0000256" key="5">
    <source>
        <dbReference type="SAM" id="MobiDB-lite"/>
    </source>
</evidence>
<name>A0ABM1KEA0_GEKJA</name>
<organism evidence="8 9">
    <name type="scientific">Gekko japonicus</name>
    <name type="common">Schlegel's Japanese gecko</name>
    <dbReference type="NCBI Taxonomy" id="146911"/>
    <lineage>
        <taxon>Eukaryota</taxon>
        <taxon>Metazoa</taxon>
        <taxon>Chordata</taxon>
        <taxon>Craniata</taxon>
        <taxon>Vertebrata</taxon>
        <taxon>Euteleostomi</taxon>
        <taxon>Lepidosauria</taxon>
        <taxon>Squamata</taxon>
        <taxon>Bifurcata</taxon>
        <taxon>Gekkota</taxon>
        <taxon>Gekkonidae</taxon>
        <taxon>Gekkoninae</taxon>
        <taxon>Gekko</taxon>
    </lineage>
</organism>
<dbReference type="InterPro" id="IPR052114">
    <property type="entry name" value="ER_autophagy_membrane_reg"/>
</dbReference>
<feature type="non-terminal residue" evidence="9">
    <location>
        <position position="1"/>
    </location>
</feature>
<evidence type="ECO:0000256" key="3">
    <source>
        <dbReference type="ARBA" id="ARBA00022989"/>
    </source>
</evidence>
<feature type="transmembrane region" description="Helical" evidence="6">
    <location>
        <begin position="115"/>
        <end position="134"/>
    </location>
</feature>
<feature type="compositionally biased region" description="Acidic residues" evidence="5">
    <location>
        <begin position="417"/>
        <end position="428"/>
    </location>
</feature>
<dbReference type="InterPro" id="IPR057282">
    <property type="entry name" value="RETREG1-3-like_RHD"/>
</dbReference>
<evidence type="ECO:0000256" key="6">
    <source>
        <dbReference type="SAM" id="Phobius"/>
    </source>
</evidence>
<dbReference type="Pfam" id="PF24456">
    <property type="entry name" value="RHD_RETREG1-3"/>
    <property type="match status" value="1"/>
</dbReference>
<dbReference type="GeneID" id="107114942"/>
<protein>
    <submittedName>
        <fullName evidence="9">Protein FAM134A</fullName>
    </submittedName>
</protein>
<evidence type="ECO:0000313" key="8">
    <source>
        <dbReference type="Proteomes" id="UP000694871"/>
    </source>
</evidence>
<evidence type="ECO:0000256" key="4">
    <source>
        <dbReference type="ARBA" id="ARBA00023136"/>
    </source>
</evidence>
<proteinExistence type="predicted"/>
<comment type="subcellular location">
    <subcellularLocation>
        <location evidence="1">Membrane</location>
        <topology evidence="1">Multi-pass membrane protein</topology>
    </subcellularLocation>
</comment>
<keyword evidence="2 6" id="KW-0812">Transmembrane</keyword>
<dbReference type="PANTHER" id="PTHR20952:SF4">
    <property type="entry name" value="RETICULOPHAGY REGULATOR 2"/>
    <property type="match status" value="1"/>
</dbReference>
<feature type="region of interest" description="Disordered" evidence="5">
    <location>
        <begin position="377"/>
        <end position="465"/>
    </location>
</feature>
<feature type="transmembrane region" description="Helical" evidence="6">
    <location>
        <begin position="6"/>
        <end position="23"/>
    </location>
</feature>
<gene>
    <name evidence="9" type="primary">FAM134A</name>
</gene>
<feature type="transmembrane region" description="Helical" evidence="6">
    <location>
        <begin position="92"/>
        <end position="109"/>
    </location>
</feature>
<keyword evidence="3 6" id="KW-1133">Transmembrane helix</keyword>
<evidence type="ECO:0000313" key="9">
    <source>
        <dbReference type="RefSeq" id="XP_015272037.1"/>
    </source>
</evidence>
<feature type="region of interest" description="Disordered" evidence="5">
    <location>
        <begin position="162"/>
        <end position="193"/>
    </location>
</feature>